<dbReference type="Proteomes" id="UP001498238">
    <property type="component" value="Unassembled WGS sequence"/>
</dbReference>
<evidence type="ECO:0000313" key="3">
    <source>
        <dbReference type="Proteomes" id="UP001498238"/>
    </source>
</evidence>
<protein>
    <recommendedName>
        <fullName evidence="4">DUF559 domain-containing protein</fullName>
    </recommendedName>
</protein>
<organism evidence="2 3">
    <name type="scientific">Brevibacterium metallidurans</name>
    <dbReference type="NCBI Taxonomy" id="1482676"/>
    <lineage>
        <taxon>Bacteria</taxon>
        <taxon>Bacillati</taxon>
        <taxon>Actinomycetota</taxon>
        <taxon>Actinomycetes</taxon>
        <taxon>Micrococcales</taxon>
        <taxon>Brevibacteriaceae</taxon>
        <taxon>Brevibacterium</taxon>
    </lineage>
</organism>
<name>A0ABN0SSP8_9MICO</name>
<evidence type="ECO:0000256" key="1">
    <source>
        <dbReference type="SAM" id="MobiDB-lite"/>
    </source>
</evidence>
<dbReference type="EMBL" id="BAAAAF010000028">
    <property type="protein sequence ID" value="GAA0037425.1"/>
    <property type="molecule type" value="Genomic_DNA"/>
</dbReference>
<evidence type="ECO:0008006" key="4">
    <source>
        <dbReference type="Google" id="ProtNLM"/>
    </source>
</evidence>
<dbReference type="InterPro" id="IPR011335">
    <property type="entry name" value="Restrct_endonuc-II-like"/>
</dbReference>
<comment type="caution">
    <text evidence="2">The sequence shown here is derived from an EMBL/GenBank/DDBJ whole genome shotgun (WGS) entry which is preliminary data.</text>
</comment>
<reference evidence="2 3" key="1">
    <citation type="submission" date="2024-01" db="EMBL/GenBank/DDBJ databases">
        <title>Characterization of antibiotic resistant novel bacterial strains and their environmental applications.</title>
        <authorList>
            <person name="Manzoor S."/>
            <person name="Abbas S."/>
            <person name="Arshad M."/>
            <person name="Ahmed I."/>
        </authorList>
    </citation>
    <scope>NUCLEOTIDE SEQUENCE [LARGE SCALE GENOMIC DNA]</scope>
    <source>
        <strain evidence="2 3">NCCP-602</strain>
    </source>
</reference>
<proteinExistence type="predicted"/>
<dbReference type="RefSeq" id="WP_339394041.1">
    <property type="nucleotide sequence ID" value="NZ_BAAAAF010000028.1"/>
</dbReference>
<evidence type="ECO:0000313" key="2">
    <source>
        <dbReference type="EMBL" id="GAA0037425.1"/>
    </source>
</evidence>
<keyword evidence="3" id="KW-1185">Reference proteome</keyword>
<accession>A0ABN0SSP8</accession>
<feature type="region of interest" description="Disordered" evidence="1">
    <location>
        <begin position="311"/>
        <end position="330"/>
    </location>
</feature>
<gene>
    <name evidence="2" type="ORF">NCCP602_33870</name>
</gene>
<sequence>MFHGGDYTGEWELRDCPELFTSATAPKRGITRHRLFRTSTYPTIVKGVRADASSTVARPTPGWADEEWTDTAQRLRAILLKFPQVAAGHVTAACLYGWPLPRNQPHLPTHVFSADGNARIRAQGIRFHRTTLFTSRLFFDLPILDPAHAFISLGADLDVDDLVRVGDAAVGNWHGPPLLTLEKLTAAVVGTRRIRSRRRLLTALDLVRPTVDSPRETDLRLWLRSVGLPEPTVHPQIFCAELGRVVEPDLGYEHARLALEYDGDHHRTSKGQWNSDIARDEAMRQEGWTVLRVTGRTDYRLLEAKIRRHLGLAQPPQDGTRPPGDWRNGR</sequence>
<dbReference type="Gene3D" id="3.40.960.10">
    <property type="entry name" value="VSR Endonuclease"/>
    <property type="match status" value="1"/>
</dbReference>
<dbReference type="SUPFAM" id="SSF52980">
    <property type="entry name" value="Restriction endonuclease-like"/>
    <property type="match status" value="1"/>
</dbReference>